<reference evidence="2 3" key="1">
    <citation type="journal article" date="2018" name="Front. Microbiol.">
        <title>Prospects for Fungal Bioremediation of Acidic Radioactive Waste Sites: Characterization and Genome Sequence of Rhodotorula taiwanensis MD1149.</title>
        <authorList>
            <person name="Tkavc R."/>
            <person name="Matrosova V.Y."/>
            <person name="Grichenko O.E."/>
            <person name="Gostincar C."/>
            <person name="Volpe R.P."/>
            <person name="Klimenkova P."/>
            <person name="Gaidamakova E.K."/>
            <person name="Zhou C.E."/>
            <person name="Stewart B.J."/>
            <person name="Lyman M.G."/>
            <person name="Malfatti S.A."/>
            <person name="Rubinfeld B."/>
            <person name="Courtot M."/>
            <person name="Singh J."/>
            <person name="Dalgard C.L."/>
            <person name="Hamilton T."/>
            <person name="Frey K.G."/>
            <person name="Gunde-Cimerman N."/>
            <person name="Dugan L."/>
            <person name="Daly M.J."/>
        </authorList>
    </citation>
    <scope>NUCLEOTIDE SEQUENCE [LARGE SCALE GENOMIC DNA]</scope>
    <source>
        <strain evidence="2 3">MD1149</strain>
    </source>
</reference>
<feature type="compositionally biased region" description="Polar residues" evidence="1">
    <location>
        <begin position="70"/>
        <end position="80"/>
    </location>
</feature>
<feature type="compositionally biased region" description="Basic residues" evidence="1">
    <location>
        <begin position="321"/>
        <end position="343"/>
    </location>
</feature>
<proteinExistence type="predicted"/>
<feature type="compositionally biased region" description="Basic and acidic residues" evidence="1">
    <location>
        <begin position="259"/>
        <end position="273"/>
    </location>
</feature>
<gene>
    <name evidence="2" type="ORF">BMF94_4382</name>
</gene>
<dbReference type="AlphaFoldDB" id="A0A2S5B727"/>
<dbReference type="InterPro" id="IPR018555">
    <property type="entry name" value="C630.06c-like"/>
</dbReference>
<evidence type="ECO:0000313" key="3">
    <source>
        <dbReference type="Proteomes" id="UP000237144"/>
    </source>
</evidence>
<feature type="region of interest" description="Disordered" evidence="1">
    <location>
        <begin position="1"/>
        <end position="83"/>
    </location>
</feature>
<organism evidence="2 3">
    <name type="scientific">Rhodotorula taiwanensis</name>
    <dbReference type="NCBI Taxonomy" id="741276"/>
    <lineage>
        <taxon>Eukaryota</taxon>
        <taxon>Fungi</taxon>
        <taxon>Dikarya</taxon>
        <taxon>Basidiomycota</taxon>
        <taxon>Pucciniomycotina</taxon>
        <taxon>Microbotryomycetes</taxon>
        <taxon>Sporidiobolales</taxon>
        <taxon>Sporidiobolaceae</taxon>
        <taxon>Rhodotorula</taxon>
    </lineage>
</organism>
<dbReference type="Proteomes" id="UP000237144">
    <property type="component" value="Unassembled WGS sequence"/>
</dbReference>
<dbReference type="OrthoDB" id="2536335at2759"/>
<feature type="compositionally biased region" description="Low complexity" evidence="1">
    <location>
        <begin position="304"/>
        <end position="315"/>
    </location>
</feature>
<name>A0A2S5B727_9BASI</name>
<dbReference type="EMBL" id="PJQD01000048">
    <property type="protein sequence ID" value="POY72555.1"/>
    <property type="molecule type" value="Genomic_DNA"/>
</dbReference>
<feature type="compositionally biased region" description="Low complexity" evidence="1">
    <location>
        <begin position="1"/>
        <end position="14"/>
    </location>
</feature>
<feature type="region of interest" description="Disordered" evidence="1">
    <location>
        <begin position="242"/>
        <end position="343"/>
    </location>
</feature>
<evidence type="ECO:0000313" key="2">
    <source>
        <dbReference type="EMBL" id="POY72555.1"/>
    </source>
</evidence>
<dbReference type="Pfam" id="PF09428">
    <property type="entry name" value="DUF2011"/>
    <property type="match status" value="1"/>
</dbReference>
<feature type="region of interest" description="Disordered" evidence="1">
    <location>
        <begin position="139"/>
        <end position="162"/>
    </location>
</feature>
<accession>A0A2S5B727</accession>
<evidence type="ECO:0000256" key="1">
    <source>
        <dbReference type="SAM" id="MobiDB-lite"/>
    </source>
</evidence>
<keyword evidence="3" id="KW-1185">Reference proteome</keyword>
<protein>
    <submittedName>
        <fullName evidence="2">Uncharacterized protein</fullName>
    </submittedName>
</protein>
<feature type="compositionally biased region" description="Low complexity" evidence="1">
    <location>
        <begin position="23"/>
        <end position="37"/>
    </location>
</feature>
<comment type="caution">
    <text evidence="2">The sequence shown here is derived from an EMBL/GenBank/DDBJ whole genome shotgun (WGS) entry which is preliminary data.</text>
</comment>
<sequence>MPRSRSSSHLSQGSDHAGEPDLDALARLEQLLEAQLAPTLTSESLNPPADQVGPPPKKRKRVEEPAVQEPSASEAGTTEQPGAEVAFRLFSTQKAPQRVILRAESTPPPVVLDTRIRDVEDEDPDKVAERRRAIEAIAVDGKTIREQAETLPSPHPPSWRLSHRTLTPSAFRALKTRPTTLGPRTLLYLDACLPRPLFALSPFPVPAPEGTEPPKTPHEGLIVHGPFEAVYSRRKRLSGIVQPADEAVTTNKKKKKAKKETQADKADKQEKLPRMPKRNRAFELGDGTGHGPLRISVVYPETSAAPKAVRAAASAGDRGKRPAKRASKAQRAREKKRRASSTV</sequence>